<dbReference type="InterPro" id="IPR036374">
    <property type="entry name" value="OxRdtase_Mopterin-bd_sf"/>
</dbReference>
<evidence type="ECO:0000256" key="4">
    <source>
        <dbReference type="ARBA" id="ARBA00023002"/>
    </source>
</evidence>
<protein>
    <recommendedName>
        <fullName evidence="10">Sulfite oxidase</fullName>
    </recommendedName>
</protein>
<keyword evidence="3" id="KW-0479">Metal-binding</keyword>
<dbReference type="AlphaFoldDB" id="A0A7J7IN97"/>
<dbReference type="GO" id="GO:0008482">
    <property type="term" value="F:sulfite oxidase activity"/>
    <property type="evidence" value="ECO:0007669"/>
    <property type="project" value="TreeGrafter"/>
</dbReference>
<dbReference type="Pfam" id="PF00174">
    <property type="entry name" value="Oxidored_molyb"/>
    <property type="match status" value="1"/>
</dbReference>
<name>A0A7J7IN97_9RHOD</name>
<feature type="region of interest" description="Disordered" evidence="5">
    <location>
        <begin position="1"/>
        <end position="34"/>
    </location>
</feature>
<feature type="domain" description="Oxidoreductase molybdopterin-binding" evidence="6">
    <location>
        <begin position="136"/>
        <end position="307"/>
    </location>
</feature>
<feature type="domain" description="Moybdenum cofactor oxidoreductase dimerisation" evidence="7">
    <location>
        <begin position="334"/>
        <end position="510"/>
    </location>
</feature>
<evidence type="ECO:0000256" key="3">
    <source>
        <dbReference type="ARBA" id="ARBA00022723"/>
    </source>
</evidence>
<dbReference type="Proteomes" id="UP000530660">
    <property type="component" value="Unassembled WGS sequence"/>
</dbReference>
<dbReference type="PANTHER" id="PTHR19372">
    <property type="entry name" value="SULFITE REDUCTASE"/>
    <property type="match status" value="1"/>
</dbReference>
<evidence type="ECO:0000256" key="2">
    <source>
        <dbReference type="ARBA" id="ARBA00022505"/>
    </source>
</evidence>
<dbReference type="SUPFAM" id="SSF56524">
    <property type="entry name" value="Oxidoreductase molybdopterin-binding domain"/>
    <property type="match status" value="1"/>
</dbReference>
<dbReference type="Gene3D" id="3.90.420.10">
    <property type="entry name" value="Oxidoreductase, molybdopterin-binding domain"/>
    <property type="match status" value="1"/>
</dbReference>
<evidence type="ECO:0000259" key="7">
    <source>
        <dbReference type="Pfam" id="PF03404"/>
    </source>
</evidence>
<feature type="compositionally biased region" description="Polar residues" evidence="5">
    <location>
        <begin position="1"/>
        <end position="10"/>
    </location>
</feature>
<accession>A0A7J7IN97</accession>
<dbReference type="EMBL" id="VWRR01000003">
    <property type="protein sequence ID" value="KAF6004593.1"/>
    <property type="molecule type" value="Genomic_DNA"/>
</dbReference>
<dbReference type="SUPFAM" id="SSF81296">
    <property type="entry name" value="E set domains"/>
    <property type="match status" value="1"/>
</dbReference>
<dbReference type="GO" id="GO:0006790">
    <property type="term" value="P:sulfur compound metabolic process"/>
    <property type="evidence" value="ECO:0007669"/>
    <property type="project" value="TreeGrafter"/>
</dbReference>
<dbReference type="GO" id="GO:0030151">
    <property type="term" value="F:molybdenum ion binding"/>
    <property type="evidence" value="ECO:0007669"/>
    <property type="project" value="InterPro"/>
</dbReference>
<dbReference type="InterPro" id="IPR008335">
    <property type="entry name" value="Mopterin_OxRdtase_euk"/>
</dbReference>
<dbReference type="OrthoDB" id="10051395at2759"/>
<keyword evidence="4" id="KW-0560">Oxidoreductase</keyword>
<dbReference type="Gene3D" id="2.60.40.650">
    <property type="match status" value="1"/>
</dbReference>
<comment type="cofactor">
    <cofactor evidence="1">
        <name>Mo-molybdopterin</name>
        <dbReference type="ChEBI" id="CHEBI:71302"/>
    </cofactor>
</comment>
<dbReference type="GO" id="GO:0020037">
    <property type="term" value="F:heme binding"/>
    <property type="evidence" value="ECO:0007669"/>
    <property type="project" value="TreeGrafter"/>
</dbReference>
<keyword evidence="2" id="KW-0500">Molybdenum</keyword>
<sequence>MQLDTVSRSVGSLVAETRSGRSEQSDSDARDANVSRRSRVGCFGNYDGMQRSFQGYIQFIDDYSHEPVGDRRYDMLNVQKEQPHRTPTALFYVRSHGSVPACPDATSFRLQVDVGLALGLEGTGRNEGAQGRGVHQWSLIALQQQFQFTEVEACLQCAGNRRTELVERTKRPVKGVGWHQAAIGNALWGGFLLAGSGVDERQLEAMPSDVFIELEGADWVPEEEWRRKATGRPPPGYMASLSWSMVMGSASKAGAVPPVLLATHMNGAPLTADHGYPLRCVVPGVYGARSVKWLWRLSLRRGHSDGFFVERDYKVFSPVTEAAYVNWNAAPPLMEVNVQCAACVPSGRIWKLWRQQQQRQVYRRADQASMLVPVWGYAYSGGGRRIIRVDVSGDSGASWTVARLIFHSKNVDEHGLQPISSPTRTAESDCYTPGLERPTGNADNNMALHLATVNGYAWCRWYAALSIRPPCEIWCRAVDEAANTQPDDVRGCWNFRGVAHNSTYRIQVDVSDGPQARL</sequence>
<evidence type="ECO:0000313" key="9">
    <source>
        <dbReference type="Proteomes" id="UP000530660"/>
    </source>
</evidence>
<proteinExistence type="predicted"/>
<evidence type="ECO:0008006" key="10">
    <source>
        <dbReference type="Google" id="ProtNLM"/>
    </source>
</evidence>
<dbReference type="GO" id="GO:0043546">
    <property type="term" value="F:molybdopterin cofactor binding"/>
    <property type="evidence" value="ECO:0007669"/>
    <property type="project" value="TreeGrafter"/>
</dbReference>
<feature type="compositionally biased region" description="Basic and acidic residues" evidence="5">
    <location>
        <begin position="18"/>
        <end position="34"/>
    </location>
</feature>
<comment type="caution">
    <text evidence="8">The sequence shown here is derived from an EMBL/GenBank/DDBJ whole genome shotgun (WGS) entry which is preliminary data.</text>
</comment>
<dbReference type="InterPro" id="IPR005066">
    <property type="entry name" value="MoCF_OxRdtse_dimer"/>
</dbReference>
<evidence type="ECO:0000313" key="8">
    <source>
        <dbReference type="EMBL" id="KAF6004593.1"/>
    </source>
</evidence>
<dbReference type="PRINTS" id="PR00407">
    <property type="entry name" value="EUMOPTERIN"/>
</dbReference>
<keyword evidence="9" id="KW-1185">Reference proteome</keyword>
<dbReference type="InterPro" id="IPR000572">
    <property type="entry name" value="OxRdtase_Mopterin-bd_dom"/>
</dbReference>
<gene>
    <name evidence="8" type="ORF">F1559_004581</name>
</gene>
<dbReference type="GO" id="GO:0005739">
    <property type="term" value="C:mitochondrion"/>
    <property type="evidence" value="ECO:0007669"/>
    <property type="project" value="TreeGrafter"/>
</dbReference>
<dbReference type="PANTHER" id="PTHR19372:SF7">
    <property type="entry name" value="SULFITE OXIDASE, MITOCHONDRIAL"/>
    <property type="match status" value="1"/>
</dbReference>
<dbReference type="Pfam" id="PF03404">
    <property type="entry name" value="Mo-co_dimer"/>
    <property type="match status" value="1"/>
</dbReference>
<reference evidence="8 9" key="1">
    <citation type="journal article" date="2020" name="J. Phycol.">
        <title>Comparative genome analysis reveals Cyanidiococcus gen. nov., a new extremophilic red algal genus sister to Cyanidioschyzon (Cyanidioschyzonaceae, Rhodophyta).</title>
        <authorList>
            <person name="Liu S.-L."/>
            <person name="Chiang Y.-R."/>
            <person name="Yoon H.S."/>
            <person name="Fu H.-Y."/>
        </authorList>
    </citation>
    <scope>NUCLEOTIDE SEQUENCE [LARGE SCALE GENOMIC DNA]</scope>
    <source>
        <strain evidence="8 9">THAL066</strain>
    </source>
</reference>
<dbReference type="InterPro" id="IPR014756">
    <property type="entry name" value="Ig_E-set"/>
</dbReference>
<evidence type="ECO:0000256" key="1">
    <source>
        <dbReference type="ARBA" id="ARBA00001924"/>
    </source>
</evidence>
<evidence type="ECO:0000256" key="5">
    <source>
        <dbReference type="SAM" id="MobiDB-lite"/>
    </source>
</evidence>
<evidence type="ECO:0000259" key="6">
    <source>
        <dbReference type="Pfam" id="PF00174"/>
    </source>
</evidence>
<organism evidence="8 9">
    <name type="scientific">Cyanidiococcus yangmingshanensis</name>
    <dbReference type="NCBI Taxonomy" id="2690220"/>
    <lineage>
        <taxon>Eukaryota</taxon>
        <taxon>Rhodophyta</taxon>
        <taxon>Bangiophyceae</taxon>
        <taxon>Cyanidiales</taxon>
        <taxon>Cyanidiaceae</taxon>
        <taxon>Cyanidiococcus</taxon>
    </lineage>
</organism>